<reference evidence="1 2" key="1">
    <citation type="submission" date="2019-03" db="EMBL/GenBank/DDBJ databases">
        <title>Genomics of glacier-inhabiting Cryobacterium strains.</title>
        <authorList>
            <person name="Liu Q."/>
            <person name="Xin Y.-H."/>
        </authorList>
    </citation>
    <scope>NUCLEOTIDE SEQUENCE [LARGE SCALE GENOMIC DNA]</scope>
    <source>
        <strain evidence="1 2">Hh15</strain>
    </source>
</reference>
<evidence type="ECO:0000313" key="1">
    <source>
        <dbReference type="EMBL" id="TFB82359.1"/>
    </source>
</evidence>
<protein>
    <recommendedName>
        <fullName evidence="3">AraC-type arabinose-binding/dimerisation domain-containing protein</fullName>
    </recommendedName>
</protein>
<organism evidence="1 2">
    <name type="scientific">Cryobacterium luteum</name>
    <dbReference type="NCBI Taxonomy" id="1424661"/>
    <lineage>
        <taxon>Bacteria</taxon>
        <taxon>Bacillati</taxon>
        <taxon>Actinomycetota</taxon>
        <taxon>Actinomycetes</taxon>
        <taxon>Micrococcales</taxon>
        <taxon>Microbacteriaceae</taxon>
        <taxon>Cryobacterium</taxon>
    </lineage>
</organism>
<comment type="caution">
    <text evidence="1">The sequence shown here is derived from an EMBL/GenBank/DDBJ whole genome shotgun (WGS) entry which is preliminary data.</text>
</comment>
<sequence>MSQPLVVRRATFMNVTDPLAYEGLKLVHLVRGSSTIAHKAGQFEMLPGSLALLPADDWYIGTPHRTMETVTLYLDTDYNQDQNRWLPAAALFLHPATDLSSRALQRPHPLHQPKITRFLRAMADASTSSTIAALIQLMQLGTLHTLPEHMSVGSARLSRYLCRAPG</sequence>
<proteinExistence type="predicted"/>
<name>A0A5F0CZ15_9MICO</name>
<dbReference type="Proteomes" id="UP000297654">
    <property type="component" value="Unassembled WGS sequence"/>
</dbReference>
<dbReference type="AlphaFoldDB" id="A0A5F0CZ15"/>
<accession>A0A5F0CZ15</accession>
<evidence type="ECO:0000313" key="2">
    <source>
        <dbReference type="Proteomes" id="UP000297654"/>
    </source>
</evidence>
<evidence type="ECO:0008006" key="3">
    <source>
        <dbReference type="Google" id="ProtNLM"/>
    </source>
</evidence>
<dbReference type="RefSeq" id="WP_092112329.1">
    <property type="nucleotide sequence ID" value="NZ_FOCN01000023.1"/>
</dbReference>
<gene>
    <name evidence="1" type="ORF">E3O10_17815</name>
</gene>
<dbReference type="EMBL" id="SOFF01000062">
    <property type="protein sequence ID" value="TFB82359.1"/>
    <property type="molecule type" value="Genomic_DNA"/>
</dbReference>
<keyword evidence="2" id="KW-1185">Reference proteome</keyword>
<dbReference type="OrthoDB" id="186135at2"/>